<accession>A0A8S5MX37</accession>
<sequence>MMKKLMSLGLVGIISASLMVGCSSNDSKDDDTVTIKYVDEQGNVKQEKVTKERAQQIENNQKQQTNDTTKKEQTTKEQPKDEDEMTEEEMYEKGLIKKHGGHLEEEAKEQERKHQAEDEEQQQGKYPIRYDADGTQINDEYGNLTPEFEQKRDNSGDGNYNYWDDHDHVITQEELDEQGVHYNDYEDQESIENSDAEETPSEPAQ</sequence>
<feature type="compositionally biased region" description="Acidic residues" evidence="1">
    <location>
        <begin position="185"/>
        <end position="205"/>
    </location>
</feature>
<evidence type="ECO:0000256" key="1">
    <source>
        <dbReference type="SAM" id="MobiDB-lite"/>
    </source>
</evidence>
<name>A0A8S5MX37_9CAUD</name>
<evidence type="ECO:0008006" key="3">
    <source>
        <dbReference type="Google" id="ProtNLM"/>
    </source>
</evidence>
<protein>
    <recommendedName>
        <fullName evidence="3">Lipoprotein</fullName>
    </recommendedName>
</protein>
<feature type="compositionally biased region" description="Acidic residues" evidence="1">
    <location>
        <begin position="80"/>
        <end position="90"/>
    </location>
</feature>
<feature type="compositionally biased region" description="Low complexity" evidence="1">
    <location>
        <begin position="58"/>
        <end position="67"/>
    </location>
</feature>
<dbReference type="PROSITE" id="PS51257">
    <property type="entry name" value="PROKAR_LIPOPROTEIN"/>
    <property type="match status" value="1"/>
</dbReference>
<feature type="compositionally biased region" description="Basic and acidic residues" evidence="1">
    <location>
        <begin position="68"/>
        <end position="79"/>
    </location>
</feature>
<feature type="region of interest" description="Disordered" evidence="1">
    <location>
        <begin position="38"/>
        <end position="205"/>
    </location>
</feature>
<dbReference type="EMBL" id="BK014999">
    <property type="protein sequence ID" value="DAD86467.1"/>
    <property type="molecule type" value="Genomic_DNA"/>
</dbReference>
<proteinExistence type="predicted"/>
<feature type="compositionally biased region" description="Basic and acidic residues" evidence="1">
    <location>
        <begin position="45"/>
        <end position="55"/>
    </location>
</feature>
<feature type="compositionally biased region" description="Basic and acidic residues" evidence="1">
    <location>
        <begin position="91"/>
        <end position="116"/>
    </location>
</feature>
<organism evidence="2">
    <name type="scientific">Siphoviridae sp. ctsBB38</name>
    <dbReference type="NCBI Taxonomy" id="2826482"/>
    <lineage>
        <taxon>Viruses</taxon>
        <taxon>Duplodnaviria</taxon>
        <taxon>Heunggongvirae</taxon>
        <taxon>Uroviricota</taxon>
        <taxon>Caudoviricetes</taxon>
    </lineage>
</organism>
<evidence type="ECO:0000313" key="2">
    <source>
        <dbReference type="EMBL" id="DAD86467.1"/>
    </source>
</evidence>
<reference evidence="2" key="1">
    <citation type="journal article" date="2021" name="Proc. Natl. Acad. Sci. U.S.A.">
        <title>A Catalog of Tens of Thousands of Viruses from Human Metagenomes Reveals Hidden Associations with Chronic Diseases.</title>
        <authorList>
            <person name="Tisza M.J."/>
            <person name="Buck C.B."/>
        </authorList>
    </citation>
    <scope>NUCLEOTIDE SEQUENCE</scope>
    <source>
        <strain evidence="2">CtsBB38</strain>
    </source>
</reference>